<evidence type="ECO:0000313" key="2">
    <source>
        <dbReference type="Proteomes" id="UP000189883"/>
    </source>
</evidence>
<dbReference type="Proteomes" id="UP000189883">
    <property type="component" value="Chromosome"/>
</dbReference>
<protein>
    <submittedName>
        <fullName evidence="1">Uncharacterized protein</fullName>
    </submittedName>
</protein>
<organism evidence="1 2">
    <name type="scientific">Riemerella anatipestifer</name>
    <name type="common">Moraxella anatipestifer</name>
    <dbReference type="NCBI Taxonomy" id="34085"/>
    <lineage>
        <taxon>Bacteria</taxon>
        <taxon>Pseudomonadati</taxon>
        <taxon>Bacteroidota</taxon>
        <taxon>Flavobacteriia</taxon>
        <taxon>Flavobacteriales</taxon>
        <taxon>Weeksellaceae</taxon>
        <taxon>Riemerella</taxon>
    </lineage>
</organism>
<dbReference type="Gene3D" id="3.40.50.1820">
    <property type="entry name" value="alpha/beta hydrolase"/>
    <property type="match status" value="1"/>
</dbReference>
<dbReference type="AlphaFoldDB" id="A0A1A5HKG8"/>
<proteinExistence type="predicted"/>
<accession>A0A1A5HKG8</accession>
<dbReference type="EMBL" id="CP011859">
    <property type="protein sequence ID" value="AQY22542.1"/>
    <property type="molecule type" value="Genomic_DNA"/>
</dbReference>
<sequence length="213" mass="25026">MKLYIISGLGADFKILENIKFPDTVEPIFIPWLIPENNENFEHYVRRMAEKIDFSEPFALLGYSFGGFIVQEINKKIKPAEKVVLLASIKSDAEMPKVGYFFKKMRLIKLLPISFFSEKSVFVYSFIRKFIEADSPRVDKYFRVRDPYYLKWSLDKIVNWEFEKTENIVQIMGDKDIAFPIQNSQPDYVIKNATHLFPATKAKEVSEILRKIF</sequence>
<evidence type="ECO:0000313" key="1">
    <source>
        <dbReference type="EMBL" id="AQY22542.1"/>
    </source>
</evidence>
<dbReference type="OrthoDB" id="659408at2"/>
<dbReference type="RefSeq" id="WP_064969853.1">
    <property type="nucleotide sequence ID" value="NZ_CP011859.1"/>
</dbReference>
<dbReference type="SUPFAM" id="SSF53474">
    <property type="entry name" value="alpha/beta-Hydrolases"/>
    <property type="match status" value="1"/>
</dbReference>
<dbReference type="InterPro" id="IPR029058">
    <property type="entry name" value="AB_hydrolase_fold"/>
</dbReference>
<reference evidence="1 2" key="1">
    <citation type="submission" date="2015-06" db="EMBL/GenBank/DDBJ databases">
        <title>R. anatipestifer strain HXb2 is the most virulent strain so far, and the genome sequence would help us uncover the pathogenesis.</title>
        <authorList>
            <person name="Hu Q."/>
            <person name="Qi J."/>
            <person name="Bo H."/>
            <person name="Liu G."/>
            <person name="Tao M."/>
            <person name="Ding Y."/>
            <person name="Xue Y."/>
        </authorList>
    </citation>
    <scope>NUCLEOTIDE SEQUENCE [LARGE SCALE GENOMIC DNA]</scope>
    <source>
        <strain evidence="1 2">HXb2</strain>
    </source>
</reference>
<name>A0A1A5HKG8_RIEAN</name>
<gene>
    <name evidence="1" type="ORF">AB406_1598</name>
</gene>